<evidence type="ECO:0000313" key="1">
    <source>
        <dbReference type="EMBL" id="RXK47711.1"/>
    </source>
</evidence>
<dbReference type="Proteomes" id="UP000289691">
    <property type="component" value="Unassembled WGS sequence"/>
</dbReference>
<dbReference type="OrthoDB" id="189973at2157"/>
<gene>
    <name evidence="1" type="ORF">EAF64_13710</name>
</gene>
<name>A0A498L1R9_9EURY</name>
<protein>
    <submittedName>
        <fullName evidence="1">Transcriptional regulator</fullName>
    </submittedName>
</protein>
<proteinExistence type="predicted"/>
<organism evidence="1 2">
    <name type="scientific">Halorientalis pallida</name>
    <dbReference type="NCBI Taxonomy" id="2479928"/>
    <lineage>
        <taxon>Archaea</taxon>
        <taxon>Methanobacteriati</taxon>
        <taxon>Methanobacteriota</taxon>
        <taxon>Stenosarchaea group</taxon>
        <taxon>Halobacteria</taxon>
        <taxon>Halobacteriales</taxon>
        <taxon>Haloarculaceae</taxon>
        <taxon>Halorientalis</taxon>
    </lineage>
</organism>
<comment type="caution">
    <text evidence="1">The sequence shown here is derived from an EMBL/GenBank/DDBJ whole genome shotgun (WGS) entry which is preliminary data.</text>
</comment>
<dbReference type="AlphaFoldDB" id="A0A498L1R9"/>
<evidence type="ECO:0000313" key="2">
    <source>
        <dbReference type="Proteomes" id="UP000289691"/>
    </source>
</evidence>
<dbReference type="EMBL" id="RDFA01000005">
    <property type="protein sequence ID" value="RXK47711.1"/>
    <property type="molecule type" value="Genomic_DNA"/>
</dbReference>
<keyword evidence="2" id="KW-1185">Reference proteome</keyword>
<reference evidence="1 2" key="1">
    <citation type="submission" date="2019-01" db="EMBL/GenBank/DDBJ databases">
        <title>Halorientalis sp. F13-25 a new haloarchaeum isolated from hypersaline water.</title>
        <authorList>
            <person name="Ana D.-V."/>
            <person name="Cristina S.-P."/>
            <person name="Antonio V."/>
        </authorList>
    </citation>
    <scope>NUCLEOTIDE SEQUENCE [LARGE SCALE GENOMIC DNA]</scope>
    <source>
        <strain evidence="1 2">F13-25</strain>
    </source>
</reference>
<accession>A0A498L1R9</accession>
<dbReference type="InterPro" id="IPR036390">
    <property type="entry name" value="WH_DNA-bd_sf"/>
</dbReference>
<sequence length="76" mass="8547">MAEDGMGRPRDVTCKEVLAAFDEVEKPVANAPLLADELDVGKQSVLRRLRELEERGDVERWKVGGRAVVWWPVDGE</sequence>
<dbReference type="RefSeq" id="WP_129069565.1">
    <property type="nucleotide sequence ID" value="NZ_RDFA01000005.1"/>
</dbReference>
<dbReference type="SUPFAM" id="SSF46785">
    <property type="entry name" value="Winged helix' DNA-binding domain"/>
    <property type="match status" value="1"/>
</dbReference>